<feature type="coiled-coil region" evidence="2">
    <location>
        <begin position="193"/>
        <end position="227"/>
    </location>
</feature>
<organism evidence="5 6">
    <name type="scientific">Nesidiocoris tenuis</name>
    <dbReference type="NCBI Taxonomy" id="355587"/>
    <lineage>
        <taxon>Eukaryota</taxon>
        <taxon>Metazoa</taxon>
        <taxon>Ecdysozoa</taxon>
        <taxon>Arthropoda</taxon>
        <taxon>Hexapoda</taxon>
        <taxon>Insecta</taxon>
        <taxon>Pterygota</taxon>
        <taxon>Neoptera</taxon>
        <taxon>Paraneoptera</taxon>
        <taxon>Hemiptera</taxon>
        <taxon>Heteroptera</taxon>
        <taxon>Panheteroptera</taxon>
        <taxon>Cimicomorpha</taxon>
        <taxon>Miridae</taxon>
        <taxon>Dicyphina</taxon>
        <taxon>Nesidiocoris</taxon>
    </lineage>
</organism>
<sequence>MGSTEVCGRKLLVNLPAAQKMFYCCPLRLFQDSHVSQIQTNIEKYFFIFQRNPKMELSKADLLKLLSYVEGELQARDIVIATLKCEKMKHMLNQGQYKSSSLTDPISALHRDGFAAPSRSIDQTELSVVEHQRNYLENLILQHRKAQIRMANILKDAELRHRKVIEELILEKKKHEHDTAQGDDITYGLEKERTKLKQDLEMERQAKRRLEKDLKKISEHSDEDKNRQKQIVLLLLAERKKIVMKYIEERKRSEDLAQILSEEKNRIDSMAEGLEEESKKSLQMEAELEKQIAQFDTESQILRANLHREEKRVKELEAELEKFKNEYMLEKQMFEMNQLALQGIHQGVHPKAVGAAGRIPGAVSGASTPAQSGTVMGTSVAKVVQPTATVTSVPVSGPSRCYIWCFFYCFPFRLIHTSGSFYLLTWKMFFFVSTATGVARSISPGHGLRCTPFTPPIQQTTPAKGDKRVIGLAMPVPAAKSAVPPASAAKPAIFGTANGSSEKKQPAPRGAPPPVPPNKPVVPPKKDTVLIRRNDANPNLVSATKEASRAAVASSSSSSSGNSSTVGGGDSQETSGIRDDSADTYQNLPSSSQAGVV</sequence>
<dbReference type="OrthoDB" id="6021133at2759"/>
<feature type="compositionally biased region" description="Pro residues" evidence="3">
    <location>
        <begin position="509"/>
        <end position="523"/>
    </location>
</feature>
<dbReference type="InterPro" id="IPR019131">
    <property type="entry name" value="Cortactin-binding_p2_N"/>
</dbReference>
<feature type="compositionally biased region" description="Basic and acidic residues" evidence="3">
    <location>
        <begin position="524"/>
        <end position="535"/>
    </location>
</feature>
<feature type="compositionally biased region" description="Low complexity" evidence="3">
    <location>
        <begin position="549"/>
        <end position="565"/>
    </location>
</feature>
<evidence type="ECO:0000256" key="1">
    <source>
        <dbReference type="ARBA" id="ARBA00023054"/>
    </source>
</evidence>
<reference evidence="5 6" key="1">
    <citation type="submission" date="2020-02" db="EMBL/GenBank/DDBJ databases">
        <authorList>
            <person name="Ferguson B K."/>
        </authorList>
    </citation>
    <scope>NUCLEOTIDE SEQUENCE [LARGE SCALE GENOMIC DNA]</scope>
</reference>
<accession>A0A6H5G6L6</accession>
<evidence type="ECO:0000313" key="5">
    <source>
        <dbReference type="EMBL" id="CAA9997504.1"/>
    </source>
</evidence>
<dbReference type="EMBL" id="CADCXU010005876">
    <property type="protein sequence ID" value="CAA9997504.1"/>
    <property type="molecule type" value="Genomic_DNA"/>
</dbReference>
<gene>
    <name evidence="5" type="ORF">NTEN_LOCUS3798</name>
</gene>
<dbReference type="AlphaFoldDB" id="A0A6H5G6L6"/>
<feature type="coiled-coil region" evidence="2">
    <location>
        <begin position="257"/>
        <end position="333"/>
    </location>
</feature>
<evidence type="ECO:0000313" key="6">
    <source>
        <dbReference type="Proteomes" id="UP000479000"/>
    </source>
</evidence>
<keyword evidence="6" id="KW-1185">Reference proteome</keyword>
<dbReference type="PANTHER" id="PTHR23166">
    <property type="entry name" value="FILAMIN/GPBP-INTERACTING PROTEIN"/>
    <property type="match status" value="1"/>
</dbReference>
<evidence type="ECO:0000256" key="3">
    <source>
        <dbReference type="SAM" id="MobiDB-lite"/>
    </source>
</evidence>
<evidence type="ECO:0000259" key="4">
    <source>
        <dbReference type="Pfam" id="PF09727"/>
    </source>
</evidence>
<dbReference type="InterPro" id="IPR050719">
    <property type="entry name" value="Cortactin-Actin_Reg"/>
</dbReference>
<dbReference type="Pfam" id="PF09727">
    <property type="entry name" value="CortBP2"/>
    <property type="match status" value="1"/>
</dbReference>
<feature type="domain" description="Cortactin-binding protein-2 N-terminal" evidence="4">
    <location>
        <begin position="56"/>
        <end position="241"/>
    </location>
</feature>
<evidence type="ECO:0000256" key="2">
    <source>
        <dbReference type="SAM" id="Coils"/>
    </source>
</evidence>
<dbReference type="Proteomes" id="UP000479000">
    <property type="component" value="Unassembled WGS sequence"/>
</dbReference>
<protein>
    <recommendedName>
        <fullName evidence="4">Cortactin-binding protein-2 N-terminal domain-containing protein</fullName>
    </recommendedName>
</protein>
<feature type="region of interest" description="Disordered" evidence="3">
    <location>
        <begin position="491"/>
        <end position="597"/>
    </location>
</feature>
<name>A0A6H5G6L6_9HEMI</name>
<keyword evidence="1 2" id="KW-0175">Coiled coil</keyword>
<feature type="compositionally biased region" description="Polar residues" evidence="3">
    <location>
        <begin position="583"/>
        <end position="597"/>
    </location>
</feature>
<dbReference type="PANTHER" id="PTHR23166:SF5">
    <property type="entry name" value="CTTNBP2 N-TERMINAL-LIKE PROTEIN"/>
    <property type="match status" value="1"/>
</dbReference>
<proteinExistence type="predicted"/>